<keyword evidence="7" id="KW-1185">Reference proteome</keyword>
<dbReference type="PANTHER" id="PTHR24302:SF15">
    <property type="entry name" value="FATTY-ACID PEROXYGENASE"/>
    <property type="match status" value="1"/>
</dbReference>
<keyword evidence="3" id="KW-0479">Metal-binding</keyword>
<evidence type="ECO:0000313" key="7">
    <source>
        <dbReference type="Proteomes" id="UP000616499"/>
    </source>
</evidence>
<dbReference type="Pfam" id="PF00067">
    <property type="entry name" value="p450"/>
    <property type="match status" value="1"/>
</dbReference>
<evidence type="ECO:0000256" key="4">
    <source>
        <dbReference type="ARBA" id="ARBA00023002"/>
    </source>
</evidence>
<evidence type="ECO:0000256" key="3">
    <source>
        <dbReference type="ARBA" id="ARBA00022723"/>
    </source>
</evidence>
<evidence type="ECO:0000256" key="2">
    <source>
        <dbReference type="ARBA" id="ARBA00022617"/>
    </source>
</evidence>
<name>A0ABQ2GQE4_9PSED</name>
<proteinExistence type="inferred from homology"/>
<comment type="caution">
    <text evidence="6">The sequence shown here is derived from an EMBL/GenBank/DDBJ whole genome shotgun (WGS) entry which is preliminary data.</text>
</comment>
<evidence type="ECO:0000256" key="5">
    <source>
        <dbReference type="ARBA" id="ARBA00023004"/>
    </source>
</evidence>
<keyword evidence="5" id="KW-0408">Iron</keyword>
<sequence>MSAIPKDPHLDSSFALLKEGYRYIPERCRRYQSDVFQARLLMQNTICLSGEEGARLFYNESLFMREKAAPRMLKKTLFGFGAIQGLDGDAHRIRKQMFMSLMTPDNVQALADRYAEQWQRDIPTWTGNHEVVLLYAVQFQLCRIVCEWSGIPLPEQDVAKRRSQLTALIDGAGGIGLRHLNARKARKEAEAWIANLVMQVRQGALSPAPQTALYVFSHHRDSEGNQLDPKTAAVEILNVLRPTVAVARFIVFAAWALNKHPEWQQRLRDEPDMLQPFVQEVRRVFSFFPFTVARVRKDFEWKGYPFAKGTRVLLDLYGINHDARIWKDPEKFDPERFLRWDENPFNFVPQGGGDHHQNHRCPGEWITIELLKVAVKALTQWIRYDVPPQDLSIDTTRIPALPESRFVISHVRPVMREPAQIGLARGE</sequence>
<organism evidence="6 7">
    <name type="scientific">Pseudomonas asuensis</name>
    <dbReference type="NCBI Taxonomy" id="1825787"/>
    <lineage>
        <taxon>Bacteria</taxon>
        <taxon>Pseudomonadati</taxon>
        <taxon>Pseudomonadota</taxon>
        <taxon>Gammaproteobacteria</taxon>
        <taxon>Pseudomonadales</taxon>
        <taxon>Pseudomonadaceae</taxon>
        <taxon>Pseudomonas</taxon>
    </lineage>
</organism>
<dbReference type="InterPro" id="IPR001128">
    <property type="entry name" value="Cyt_P450"/>
</dbReference>
<dbReference type="InterPro" id="IPR050705">
    <property type="entry name" value="Cytochrome_P450_3A"/>
</dbReference>
<gene>
    <name evidence="6" type="primary">cypC</name>
    <name evidence="6" type="ORF">GCM10009425_17630</name>
</gene>
<protein>
    <submittedName>
        <fullName evidence="6">Fatty-acid peroxygenase</fullName>
    </submittedName>
</protein>
<dbReference type="PRINTS" id="PR00463">
    <property type="entry name" value="EP450I"/>
</dbReference>
<evidence type="ECO:0000313" key="6">
    <source>
        <dbReference type="EMBL" id="GGM06816.1"/>
    </source>
</evidence>
<dbReference type="InterPro" id="IPR002401">
    <property type="entry name" value="Cyt_P450_E_grp-I"/>
</dbReference>
<dbReference type="Gene3D" id="1.10.630.10">
    <property type="entry name" value="Cytochrome P450"/>
    <property type="match status" value="1"/>
</dbReference>
<keyword evidence="4" id="KW-0560">Oxidoreductase</keyword>
<dbReference type="InterPro" id="IPR036396">
    <property type="entry name" value="Cyt_P450_sf"/>
</dbReference>
<dbReference type="PANTHER" id="PTHR24302">
    <property type="entry name" value="CYTOCHROME P450 FAMILY 3"/>
    <property type="match status" value="1"/>
</dbReference>
<accession>A0ABQ2GQE4</accession>
<dbReference type="CDD" id="cd11067">
    <property type="entry name" value="CYP152"/>
    <property type="match status" value="1"/>
</dbReference>
<dbReference type="RefSeq" id="WP_188865755.1">
    <property type="nucleotide sequence ID" value="NZ_BMNW01000003.1"/>
</dbReference>
<dbReference type="Proteomes" id="UP000616499">
    <property type="component" value="Unassembled WGS sequence"/>
</dbReference>
<evidence type="ECO:0000256" key="1">
    <source>
        <dbReference type="ARBA" id="ARBA00010617"/>
    </source>
</evidence>
<reference evidence="7" key="1">
    <citation type="journal article" date="2019" name="Int. J. Syst. Evol. Microbiol.">
        <title>The Global Catalogue of Microorganisms (GCM) 10K type strain sequencing project: providing services to taxonomists for standard genome sequencing and annotation.</title>
        <authorList>
            <consortium name="The Broad Institute Genomics Platform"/>
            <consortium name="The Broad Institute Genome Sequencing Center for Infectious Disease"/>
            <person name="Wu L."/>
            <person name="Ma J."/>
        </authorList>
    </citation>
    <scope>NUCLEOTIDE SEQUENCE [LARGE SCALE GENOMIC DNA]</scope>
    <source>
        <strain evidence="7">JCM 13501</strain>
    </source>
</reference>
<dbReference type="SUPFAM" id="SSF48264">
    <property type="entry name" value="Cytochrome P450"/>
    <property type="match status" value="1"/>
</dbReference>
<comment type="similarity">
    <text evidence="1">Belongs to the cytochrome P450 family.</text>
</comment>
<dbReference type="EMBL" id="BMNW01000003">
    <property type="protein sequence ID" value="GGM06816.1"/>
    <property type="molecule type" value="Genomic_DNA"/>
</dbReference>
<keyword evidence="2" id="KW-0349">Heme</keyword>